<sequence length="758" mass="87570">MAYIRNKKEELTGYQASGDFRPSVDLQCDFVMVYGIDDTMPDRIRQYREKGYVIHLMTGIAWGEYQDYLDGKWDGRKHWDEGQVERSGKDVIHNPTVPYMVPTVSFSEYLTERMKIAVDMGVEAIHVEEPEFWDRSGYSEAFKREYEIYYKEPWRPQHEDLDVQYKSARLKAYLYSRAIDRVSAALKEYAKVVYNRDLRFYVPTHSLLNYTQWKIMSPEAALINIPTVDGYIAQIWTGTSREANVYEGVYKERTFETAYLEYGVMQELVKGTGRRMWFLNDPIEDLPSYTWENYEYNYRKTAAASLLHPHIWHYEICPWPHRVFDGRYPRFQPNIAKKDETSYETDQSRPIPGSYSTLLSGMFQLFGDMEQKEFCFEGAGDSVGICMSDSGLFQRTFPDGIVNGRKLGDRFAMAKHKNTGNPVDEEAAEALMKEIREDESLLLDFIQSDAFPQFYGMSLPLLKYGLPVRPVQLDNVRRFAGYLDTLKVLILSYEYIKPEAPDINTAVLSWVMNGGTLLYIGDGSDPFHRIDSWWRKSGYENPARHLFRLAGMEETPEDGVYPAGNGKIVVWNMVPAKICLSRELAQEYRYKVKDALESLGLSWEFRNDLTLHRGPYIISAVMDESVTDEKKVWEGLFADLGENDYPVITHKEIGPDETALLFDFDTIREETFRVIGTSARVLDAQTDDGGFQLKLKTADKIRAYTRVRLPQKAAAALAVDEQGQHVPMEVNWDDASRTLLLCYDSHSEEVTVTGRWEN</sequence>
<comment type="caution">
    <text evidence="1">The sequence shown here is derived from an EMBL/GenBank/DDBJ whole genome shotgun (WGS) entry which is preliminary data.</text>
</comment>
<dbReference type="PATRIC" id="fig|1432052.4.peg.4278"/>
<proteinExistence type="predicted"/>
<evidence type="ECO:0000313" key="1">
    <source>
        <dbReference type="EMBL" id="ODM03065.1"/>
    </source>
</evidence>
<protein>
    <submittedName>
        <fullName evidence="1">Uncharacterized protein</fullName>
    </submittedName>
</protein>
<evidence type="ECO:0000313" key="2">
    <source>
        <dbReference type="Proteomes" id="UP000094067"/>
    </source>
</evidence>
<accession>A0A1E3A2R9</accession>
<dbReference type="Proteomes" id="UP000094067">
    <property type="component" value="Unassembled WGS sequence"/>
</dbReference>
<dbReference type="AlphaFoldDB" id="A0A1E3A2R9"/>
<dbReference type="EMBL" id="MCGH01000003">
    <property type="protein sequence ID" value="ODM03065.1"/>
    <property type="molecule type" value="Genomic_DNA"/>
</dbReference>
<organism evidence="1 2">
    <name type="scientific">Eisenbergiella tayi</name>
    <dbReference type="NCBI Taxonomy" id="1432052"/>
    <lineage>
        <taxon>Bacteria</taxon>
        <taxon>Bacillati</taxon>
        <taxon>Bacillota</taxon>
        <taxon>Clostridia</taxon>
        <taxon>Lachnospirales</taxon>
        <taxon>Lachnospiraceae</taxon>
        <taxon>Eisenbergiella</taxon>
    </lineage>
</organism>
<dbReference type="RefSeq" id="WP_069153635.1">
    <property type="nucleotide sequence ID" value="NZ_MCGH01000003.1"/>
</dbReference>
<reference evidence="1 2" key="1">
    <citation type="submission" date="2016-07" db="EMBL/GenBank/DDBJ databases">
        <title>Characterization of isolates of Eisenbergiella tayi derived from blood cultures, using whole genome sequencing.</title>
        <authorList>
            <person name="Burdz T."/>
            <person name="Wiebe D."/>
            <person name="Huynh C."/>
            <person name="Bernard K."/>
        </authorList>
    </citation>
    <scope>NUCLEOTIDE SEQUENCE [LARGE SCALE GENOMIC DNA]</scope>
    <source>
        <strain evidence="1 2">NML 110608</strain>
    </source>
</reference>
<name>A0A1E3A2R9_9FIRM</name>
<gene>
    <name evidence="1" type="ORF">BEI61_03859</name>
</gene>